<sequence length="283" mass="33008">MKLAGVVILYNPDEALIERVDTYRHYLDKLIVVDNSEISNQEIIRPLWENKDVHFIHNGKNEGISKRLNEAATIAIKNGFDWLLTMDQDSYFEKGVFDAYLNCISQYENIDNVAMFGIEYDERNVSQSPCDFQQVNHLITSGSLVNLKIFNELKGFDVALFIDNVDHEYCFHAKAVGYEIVKVQDIFLQHSLGVVSQHRSLKNLSLTPRTLHSPIRMYYTVRNYFYLSEKYSKLFPEDIKEIKKSILNRIKNNLLYNEKRMQVLKNIIKGYADYKNGRMGKIS</sequence>
<comment type="caution">
    <text evidence="5">The sequence shown here is derived from an EMBL/GenBank/DDBJ whole genome shotgun (WGS) entry which is preliminary data.</text>
</comment>
<gene>
    <name evidence="5" type="ORF">OCK74_14595</name>
</gene>
<dbReference type="AlphaFoldDB" id="A0A9X2XP36"/>
<dbReference type="InterPro" id="IPR029044">
    <property type="entry name" value="Nucleotide-diphossugar_trans"/>
</dbReference>
<reference evidence="5" key="1">
    <citation type="submission" date="2022-09" db="EMBL/GenBank/DDBJ databases">
        <authorList>
            <person name="Yuan C."/>
            <person name="Ke Z."/>
        </authorList>
    </citation>
    <scope>NUCLEOTIDE SEQUENCE</scope>
    <source>
        <strain evidence="5">LB-8</strain>
    </source>
</reference>
<dbReference type="GO" id="GO:0016757">
    <property type="term" value="F:glycosyltransferase activity"/>
    <property type="evidence" value="ECO:0007669"/>
    <property type="project" value="UniProtKB-KW"/>
</dbReference>
<keyword evidence="3 5" id="KW-0808">Transferase</keyword>
<keyword evidence="6" id="KW-1185">Reference proteome</keyword>
<evidence type="ECO:0000313" key="5">
    <source>
        <dbReference type="EMBL" id="MCU7550348.1"/>
    </source>
</evidence>
<protein>
    <submittedName>
        <fullName evidence="5">Glycosyltransferase</fullName>
        <ecNumber evidence="5">2.4.-.-</ecNumber>
    </submittedName>
</protein>
<dbReference type="EC" id="2.4.-.-" evidence="5"/>
<dbReference type="InterPro" id="IPR001173">
    <property type="entry name" value="Glyco_trans_2-like"/>
</dbReference>
<organism evidence="5 6">
    <name type="scientific">Paraflavisolibacter caeni</name>
    <dbReference type="NCBI Taxonomy" id="2982496"/>
    <lineage>
        <taxon>Bacteria</taxon>
        <taxon>Pseudomonadati</taxon>
        <taxon>Bacteroidota</taxon>
        <taxon>Chitinophagia</taxon>
        <taxon>Chitinophagales</taxon>
        <taxon>Chitinophagaceae</taxon>
        <taxon>Paraflavisolibacter</taxon>
    </lineage>
</organism>
<evidence type="ECO:0000256" key="1">
    <source>
        <dbReference type="ARBA" id="ARBA00006739"/>
    </source>
</evidence>
<dbReference type="SUPFAM" id="SSF53448">
    <property type="entry name" value="Nucleotide-diphospho-sugar transferases"/>
    <property type="match status" value="1"/>
</dbReference>
<keyword evidence="2 5" id="KW-0328">Glycosyltransferase</keyword>
<dbReference type="EMBL" id="JAOTIF010000011">
    <property type="protein sequence ID" value="MCU7550348.1"/>
    <property type="molecule type" value="Genomic_DNA"/>
</dbReference>
<dbReference type="PANTHER" id="PTHR43179:SF12">
    <property type="entry name" value="GALACTOFURANOSYLTRANSFERASE GLFT2"/>
    <property type="match status" value="1"/>
</dbReference>
<dbReference type="Proteomes" id="UP001155483">
    <property type="component" value="Unassembled WGS sequence"/>
</dbReference>
<feature type="domain" description="Glycosyltransferase 2-like" evidence="4">
    <location>
        <begin position="6"/>
        <end position="109"/>
    </location>
</feature>
<name>A0A9X2XP36_9BACT</name>
<evidence type="ECO:0000259" key="4">
    <source>
        <dbReference type="Pfam" id="PF00535"/>
    </source>
</evidence>
<evidence type="ECO:0000313" key="6">
    <source>
        <dbReference type="Proteomes" id="UP001155483"/>
    </source>
</evidence>
<dbReference type="PANTHER" id="PTHR43179">
    <property type="entry name" value="RHAMNOSYLTRANSFERASE WBBL"/>
    <property type="match status" value="1"/>
</dbReference>
<evidence type="ECO:0000256" key="2">
    <source>
        <dbReference type="ARBA" id="ARBA00022676"/>
    </source>
</evidence>
<comment type="similarity">
    <text evidence="1">Belongs to the glycosyltransferase 2 family.</text>
</comment>
<dbReference type="Gene3D" id="3.90.550.10">
    <property type="entry name" value="Spore Coat Polysaccharide Biosynthesis Protein SpsA, Chain A"/>
    <property type="match status" value="1"/>
</dbReference>
<accession>A0A9X2XP36</accession>
<evidence type="ECO:0000256" key="3">
    <source>
        <dbReference type="ARBA" id="ARBA00022679"/>
    </source>
</evidence>
<reference evidence="5" key="2">
    <citation type="submission" date="2023-04" db="EMBL/GenBank/DDBJ databases">
        <title>Paracnuella aquatica gen. nov., sp. nov., a member of the family Chitinophagaceae isolated from a hot spring.</title>
        <authorList>
            <person name="Wang C."/>
        </authorList>
    </citation>
    <scope>NUCLEOTIDE SEQUENCE</scope>
    <source>
        <strain evidence="5">LB-8</strain>
    </source>
</reference>
<dbReference type="RefSeq" id="WP_279297785.1">
    <property type="nucleotide sequence ID" value="NZ_JAOTIF010000011.1"/>
</dbReference>
<proteinExistence type="inferred from homology"/>
<dbReference type="Pfam" id="PF00535">
    <property type="entry name" value="Glycos_transf_2"/>
    <property type="match status" value="1"/>
</dbReference>